<dbReference type="GO" id="GO:0016791">
    <property type="term" value="F:phosphatase activity"/>
    <property type="evidence" value="ECO:0007669"/>
    <property type="project" value="TreeGrafter"/>
</dbReference>
<protein>
    <submittedName>
        <fullName evidence="2">Putative phosphoglycerate mutase-like protein</fullName>
    </submittedName>
</protein>
<dbReference type="SMART" id="SM00855">
    <property type="entry name" value="PGAM"/>
    <property type="match status" value="1"/>
</dbReference>
<dbReference type="InterPro" id="IPR050275">
    <property type="entry name" value="PGM_Phosphatase"/>
</dbReference>
<gene>
    <name evidence="2" type="ORF">SMU82_00975</name>
</gene>
<dbReference type="EMBL" id="AHSR01000004">
    <property type="protein sequence ID" value="EMC25540.1"/>
    <property type="molecule type" value="Genomic_DNA"/>
</dbReference>
<dbReference type="GO" id="GO:0005737">
    <property type="term" value="C:cytoplasm"/>
    <property type="evidence" value="ECO:0007669"/>
    <property type="project" value="TreeGrafter"/>
</dbReference>
<dbReference type="AlphaFoldDB" id="A0A829BKF8"/>
<dbReference type="Gene3D" id="3.40.50.1240">
    <property type="entry name" value="Phosphoglycerate mutase-like"/>
    <property type="match status" value="1"/>
</dbReference>
<dbReference type="PROSITE" id="PS00175">
    <property type="entry name" value="PG_MUTASE"/>
    <property type="match status" value="1"/>
</dbReference>
<dbReference type="InterPro" id="IPR013078">
    <property type="entry name" value="His_Pase_superF_clade-1"/>
</dbReference>
<dbReference type="PANTHER" id="PTHR48100:SF5">
    <property type="entry name" value="HISTIDINE PHOSPHATASE FAMILY PROTEIN"/>
    <property type="match status" value="1"/>
</dbReference>
<evidence type="ECO:0000313" key="2">
    <source>
        <dbReference type="EMBL" id="EMC25540.1"/>
    </source>
</evidence>
<dbReference type="RefSeq" id="WP_002264530.1">
    <property type="nucleotide sequence ID" value="NZ_AHSR01000004.1"/>
</dbReference>
<proteinExistence type="predicted"/>
<name>A0A829BKF8_STRMG</name>
<dbReference type="InterPro" id="IPR029033">
    <property type="entry name" value="His_PPase_superfam"/>
</dbReference>
<dbReference type="PANTHER" id="PTHR48100">
    <property type="entry name" value="BROAD-SPECIFICITY PHOSPHATASE YOR283W-RELATED"/>
    <property type="match status" value="1"/>
</dbReference>
<dbReference type="SUPFAM" id="SSF53254">
    <property type="entry name" value="Phosphoglycerate mutase-like"/>
    <property type="match status" value="1"/>
</dbReference>
<organism evidence="2 3">
    <name type="scientific">Streptococcus mutans SM6</name>
    <dbReference type="NCBI Taxonomy" id="857119"/>
    <lineage>
        <taxon>Bacteria</taxon>
        <taxon>Bacillati</taxon>
        <taxon>Bacillota</taxon>
        <taxon>Bacilli</taxon>
        <taxon>Lactobacillales</taxon>
        <taxon>Streptococcaceae</taxon>
        <taxon>Streptococcus</taxon>
    </lineage>
</organism>
<dbReference type="Proteomes" id="UP000011676">
    <property type="component" value="Unassembled WGS sequence"/>
</dbReference>
<evidence type="ECO:0000256" key="1">
    <source>
        <dbReference type="PIRSR" id="PIRSR613078-2"/>
    </source>
</evidence>
<feature type="binding site" evidence="1">
    <location>
        <begin position="9"/>
        <end position="16"/>
    </location>
    <ligand>
        <name>substrate</name>
    </ligand>
</feature>
<evidence type="ECO:0000313" key="3">
    <source>
        <dbReference type="Proteomes" id="UP000011676"/>
    </source>
</evidence>
<comment type="caution">
    <text evidence="2">The sequence shown here is derived from an EMBL/GenBank/DDBJ whole genome shotgun (WGS) entry which is preliminary data.</text>
</comment>
<sequence>MSKHFYLMRHGQTRFNEQLRIQGVCDSPLTELGIKQAQQAADYFKDKGIVFEEIYSSTQERACDTAEIVSGRKDIIRLKGLKEWDFGTFEGQQEYLNPPLQAGGVGYGDYFVVHGGESNQDVRERMGETVRNLLENSSAKTILAVSHGGAIAQFFRHILADPPQIRGMHNCAILHFYYDNGEFDLLSIYNPDDTSFVYRKGDQR</sequence>
<dbReference type="Pfam" id="PF00300">
    <property type="entry name" value="His_Phos_1"/>
    <property type="match status" value="1"/>
</dbReference>
<dbReference type="CDD" id="cd07067">
    <property type="entry name" value="HP_PGM_like"/>
    <property type="match status" value="1"/>
</dbReference>
<dbReference type="InterPro" id="IPR001345">
    <property type="entry name" value="PG/BPGM_mutase_AS"/>
</dbReference>
<feature type="binding site" evidence="1">
    <location>
        <position position="61"/>
    </location>
    <ligand>
        <name>substrate</name>
    </ligand>
</feature>
<accession>A0A829BKF8</accession>
<reference evidence="2 3" key="1">
    <citation type="journal article" date="2013" name="Mol. Biol. Evol.">
        <title>Evolutionary and population genomics of the cavity causing bacteria Streptococcus mutans.</title>
        <authorList>
            <person name="Cornejo O.E."/>
            <person name="Lefebure T."/>
            <person name="Pavinski Bitar P.D."/>
            <person name="Lang P."/>
            <person name="Richards V.P."/>
            <person name="Eilertson K."/>
            <person name="Do T."/>
            <person name="Beighton D."/>
            <person name="Zeng L."/>
            <person name="Ahn S.J."/>
            <person name="Burne R.A."/>
            <person name="Siepel A."/>
            <person name="Bustamante C.D."/>
            <person name="Stanhope M.J."/>
        </authorList>
    </citation>
    <scope>NUCLEOTIDE SEQUENCE [LARGE SCALE GENOMIC DNA]</scope>
    <source>
        <strain evidence="2 3">SM6</strain>
    </source>
</reference>